<dbReference type="InterPro" id="IPR025563">
    <property type="entry name" value="DUF4286"/>
</dbReference>
<organism evidence="1 2">
    <name type="scientific">Niastella yeongjuensis</name>
    <dbReference type="NCBI Taxonomy" id="354355"/>
    <lineage>
        <taxon>Bacteria</taxon>
        <taxon>Pseudomonadati</taxon>
        <taxon>Bacteroidota</taxon>
        <taxon>Chitinophagia</taxon>
        <taxon>Chitinophagales</taxon>
        <taxon>Chitinophagaceae</taxon>
        <taxon>Niastella</taxon>
    </lineage>
</organism>
<protein>
    <recommendedName>
        <fullName evidence="3">DUF4286 domain-containing protein</fullName>
    </recommendedName>
</protein>
<gene>
    <name evidence="1" type="ORF">A4H97_28585</name>
</gene>
<dbReference type="Proteomes" id="UP000192610">
    <property type="component" value="Unassembled WGS sequence"/>
</dbReference>
<dbReference type="OrthoDB" id="1121837at2"/>
<accession>A0A1V9ET28</accession>
<keyword evidence="2" id="KW-1185">Reference proteome</keyword>
<reference evidence="2" key="1">
    <citation type="submission" date="2016-04" db="EMBL/GenBank/DDBJ databases">
        <authorList>
            <person name="Chen L."/>
            <person name="Zhuang W."/>
            <person name="Wang G."/>
        </authorList>
    </citation>
    <scope>NUCLEOTIDE SEQUENCE [LARGE SCALE GENOMIC DNA]</scope>
    <source>
        <strain evidence="2">17621</strain>
    </source>
</reference>
<proteinExistence type="predicted"/>
<comment type="caution">
    <text evidence="1">The sequence shown here is derived from an EMBL/GenBank/DDBJ whole genome shotgun (WGS) entry which is preliminary data.</text>
</comment>
<dbReference type="Pfam" id="PF14114">
    <property type="entry name" value="DUF4286"/>
    <property type="match status" value="1"/>
</dbReference>
<dbReference type="STRING" id="354355.SAMN05660816_06060"/>
<evidence type="ECO:0000313" key="2">
    <source>
        <dbReference type="Proteomes" id="UP000192610"/>
    </source>
</evidence>
<evidence type="ECO:0008006" key="3">
    <source>
        <dbReference type="Google" id="ProtNLM"/>
    </source>
</evidence>
<dbReference type="AlphaFoldDB" id="A0A1V9ET28"/>
<sequence>MIVYNNTIQVDPFIAEAWMQWLLQEHIPEIMSLGLFTQWKMFRLLEQDEAEGMTFVIQYYTPSLENYYRFTEEFAPVLQKKSFDKWGDRFIAFRTIMEVMH</sequence>
<dbReference type="EMBL" id="LVXG01000015">
    <property type="protein sequence ID" value="OQP49300.1"/>
    <property type="molecule type" value="Genomic_DNA"/>
</dbReference>
<evidence type="ECO:0000313" key="1">
    <source>
        <dbReference type="EMBL" id="OQP49300.1"/>
    </source>
</evidence>
<name>A0A1V9ET28_9BACT</name>
<dbReference type="RefSeq" id="WP_081200258.1">
    <property type="nucleotide sequence ID" value="NZ_FOCZ01000017.1"/>
</dbReference>